<sequence>MNDIMLFGAGHHGKKEQVAPGVEKVTFGSSIEPHQSQARLSFSSYNATFIVKTVYQERGGYLIGVCGDEPSDEDIVKAIFKYHPKPIG</sequence>
<evidence type="ECO:0000313" key="2">
    <source>
        <dbReference type="Proteomes" id="UP000198841"/>
    </source>
</evidence>
<keyword evidence="2" id="KW-1185">Reference proteome</keyword>
<comment type="caution">
    <text evidence="1">The sequence shown here is derived from an EMBL/GenBank/DDBJ whole genome shotgun (WGS) entry which is preliminary data.</text>
</comment>
<dbReference type="Proteomes" id="UP000198841">
    <property type="component" value="Unassembled WGS sequence"/>
</dbReference>
<dbReference type="RefSeq" id="WP_008109312.1">
    <property type="nucleotide sequence ID" value="NZ_FOSD01000006.1"/>
</dbReference>
<name>A0A1I3YRC5_9GAMM</name>
<proteinExistence type="predicted"/>
<accession>A0A1I3YRC5</accession>
<organism evidence="1 2">
    <name type="scientific">Candidatus Pantoea symbiotica</name>
    <dbReference type="NCBI Taxonomy" id="1884370"/>
    <lineage>
        <taxon>Bacteria</taxon>
        <taxon>Pseudomonadati</taxon>
        <taxon>Pseudomonadota</taxon>
        <taxon>Gammaproteobacteria</taxon>
        <taxon>Enterobacterales</taxon>
        <taxon>Erwiniaceae</taxon>
        <taxon>Pantoea</taxon>
    </lineage>
</organism>
<dbReference type="EMBL" id="FOSD01000006">
    <property type="protein sequence ID" value="SFK34372.1"/>
    <property type="molecule type" value="Genomic_DNA"/>
</dbReference>
<protein>
    <submittedName>
        <fullName evidence="1">Uncharacterized protein</fullName>
    </submittedName>
</protein>
<gene>
    <name evidence="1" type="ORF">SAMN05518863_106188</name>
</gene>
<reference evidence="1 2" key="1">
    <citation type="submission" date="2016-10" db="EMBL/GenBank/DDBJ databases">
        <authorList>
            <person name="Varghese N."/>
            <person name="Submissions S."/>
        </authorList>
    </citation>
    <scope>NUCLEOTIDE SEQUENCE [LARGE SCALE GENOMIC DNA]</scope>
    <source>
        <strain evidence="1 2">YR512</strain>
    </source>
</reference>
<evidence type="ECO:0000313" key="1">
    <source>
        <dbReference type="EMBL" id="SFK34372.1"/>
    </source>
</evidence>